<dbReference type="EMBL" id="CAJNOK010000468">
    <property type="protein sequence ID" value="CAF0755380.1"/>
    <property type="molecule type" value="Genomic_DNA"/>
</dbReference>
<organism evidence="4 7">
    <name type="scientific">Didymodactylos carnosus</name>
    <dbReference type="NCBI Taxonomy" id="1234261"/>
    <lineage>
        <taxon>Eukaryota</taxon>
        <taxon>Metazoa</taxon>
        <taxon>Spiralia</taxon>
        <taxon>Gnathifera</taxon>
        <taxon>Rotifera</taxon>
        <taxon>Eurotatoria</taxon>
        <taxon>Bdelloidea</taxon>
        <taxon>Philodinida</taxon>
        <taxon>Philodinidae</taxon>
        <taxon>Didymodactylos</taxon>
    </lineage>
</organism>
<keyword evidence="7" id="KW-1185">Reference proteome</keyword>
<dbReference type="OrthoDB" id="10021476at2759"/>
<evidence type="ECO:0000313" key="5">
    <source>
        <dbReference type="EMBL" id="CAF3534583.1"/>
    </source>
</evidence>
<dbReference type="EMBL" id="CAJOBA010000468">
    <property type="protein sequence ID" value="CAF3534583.1"/>
    <property type="molecule type" value="Genomic_DNA"/>
</dbReference>
<dbReference type="AlphaFoldDB" id="A0A813V8I7"/>
<evidence type="ECO:0000313" key="6">
    <source>
        <dbReference type="EMBL" id="CAF3627106.1"/>
    </source>
</evidence>
<dbReference type="PROSITE" id="PS50108">
    <property type="entry name" value="CRIB"/>
    <property type="match status" value="1"/>
</dbReference>
<dbReference type="EMBL" id="CAJNOQ010000798">
    <property type="protein sequence ID" value="CAF0839762.1"/>
    <property type="molecule type" value="Genomic_DNA"/>
</dbReference>
<dbReference type="Proteomes" id="UP000677228">
    <property type="component" value="Unassembled WGS sequence"/>
</dbReference>
<evidence type="ECO:0000256" key="1">
    <source>
        <dbReference type="SAM" id="MobiDB-lite"/>
    </source>
</evidence>
<evidence type="ECO:0000259" key="2">
    <source>
        <dbReference type="PROSITE" id="PS50108"/>
    </source>
</evidence>
<feature type="compositionally biased region" description="Polar residues" evidence="1">
    <location>
        <begin position="412"/>
        <end position="434"/>
    </location>
</feature>
<dbReference type="Proteomes" id="UP000681722">
    <property type="component" value="Unassembled WGS sequence"/>
</dbReference>
<feature type="region of interest" description="Disordered" evidence="1">
    <location>
        <begin position="391"/>
        <end position="434"/>
    </location>
</feature>
<dbReference type="InterPro" id="IPR000095">
    <property type="entry name" value="CRIB_dom"/>
</dbReference>
<dbReference type="Proteomes" id="UP000663829">
    <property type="component" value="Unassembled WGS sequence"/>
</dbReference>
<evidence type="ECO:0000313" key="4">
    <source>
        <dbReference type="EMBL" id="CAF0839762.1"/>
    </source>
</evidence>
<accession>A0A813V8I7</accession>
<proteinExistence type="predicted"/>
<sequence>MNNPTSFILYPSSQQKIRLQSRWSLDSSPKLRQQQIVYPTTTTVSDNSYANSYFYPKQQSYPIDYETNTSSGSFSVSVSQKNHYPTTIRYDRPNSTTVNKPTFNVGELRHRYEDKTVVVVKPLINRTKSQSHAELISDDQHDSIKNEQYLSNTSNLQLNDDKRFGQIFDNNIINRKPPSYPNALCLTPSSTPVVYRSKPPLPIQPPVVPRRHSSISNRTSRTVSTSSCSTLIPDSLHSILSRNQPEDFHSDVEIDVKKIELFYGSVGTLVKASRSMAHLYTTTTKQMANFEDWSCQQRGIPVLIYNTGANLKRLREIKIILVENGSCFTVWTCLVSQQSEIRLPKEGFVTCWLPQQNMLAVFKFDKNDACRLFFRQYHEILERERKLLMNENHQLPPKADNREKTPRRYSKIRSTARSSEPKVSSTLEPTFLATKNNDQNHELRRCRSLSKIRLIKKSAISGPVNFEHVSHIANNNRNSITISQLGGISSLRCLHSSTSNISAIPDDGYLSNRLFYLNKRASAYEPRTTEV</sequence>
<dbReference type="Proteomes" id="UP000682733">
    <property type="component" value="Unassembled WGS sequence"/>
</dbReference>
<dbReference type="EMBL" id="CAJOBC010000798">
    <property type="protein sequence ID" value="CAF3627106.1"/>
    <property type="molecule type" value="Genomic_DNA"/>
</dbReference>
<protein>
    <recommendedName>
        <fullName evidence="2">CRIB domain-containing protein</fullName>
    </recommendedName>
</protein>
<comment type="caution">
    <text evidence="4">The sequence shown here is derived from an EMBL/GenBank/DDBJ whole genome shotgun (WGS) entry which is preliminary data.</text>
</comment>
<reference evidence="4" key="1">
    <citation type="submission" date="2021-02" db="EMBL/GenBank/DDBJ databases">
        <authorList>
            <person name="Nowell W R."/>
        </authorList>
    </citation>
    <scope>NUCLEOTIDE SEQUENCE</scope>
</reference>
<evidence type="ECO:0000313" key="3">
    <source>
        <dbReference type="EMBL" id="CAF0755380.1"/>
    </source>
</evidence>
<evidence type="ECO:0000313" key="7">
    <source>
        <dbReference type="Proteomes" id="UP000663829"/>
    </source>
</evidence>
<feature type="domain" description="CRIB" evidence="2">
    <location>
        <begin position="460"/>
        <end position="473"/>
    </location>
</feature>
<gene>
    <name evidence="4" type="ORF">GPM918_LOCUS5501</name>
    <name evidence="3" type="ORF">OVA965_LOCUS2253</name>
    <name evidence="6" type="ORF">SRO942_LOCUS5501</name>
    <name evidence="5" type="ORF">TMI583_LOCUS2253</name>
</gene>
<name>A0A813V8I7_9BILA</name>